<evidence type="ECO:0000313" key="1">
    <source>
        <dbReference type="EMBL" id="KAG6406098.1"/>
    </source>
</evidence>
<proteinExistence type="predicted"/>
<gene>
    <name evidence="1" type="ORF">SASPL_133695</name>
</gene>
<dbReference type="Proteomes" id="UP000298416">
    <property type="component" value="Unassembled WGS sequence"/>
</dbReference>
<reference evidence="1" key="2">
    <citation type="submission" date="2020-08" db="EMBL/GenBank/DDBJ databases">
        <title>Plant Genome Project.</title>
        <authorList>
            <person name="Zhang R.-G."/>
        </authorList>
    </citation>
    <scope>NUCLEOTIDE SEQUENCE</scope>
    <source>
        <strain evidence="1">Huo1</strain>
        <tissue evidence="1">Leaf</tissue>
    </source>
</reference>
<name>A0A8X8X5J6_SALSN</name>
<keyword evidence="2" id="KW-1185">Reference proteome</keyword>
<reference evidence="1" key="1">
    <citation type="submission" date="2018-01" db="EMBL/GenBank/DDBJ databases">
        <authorList>
            <person name="Mao J.F."/>
        </authorList>
    </citation>
    <scope>NUCLEOTIDE SEQUENCE</scope>
    <source>
        <strain evidence="1">Huo1</strain>
        <tissue evidence="1">Leaf</tissue>
    </source>
</reference>
<dbReference type="AlphaFoldDB" id="A0A8X8X5J6"/>
<sequence length="233" mass="26325">MAVNCCWCSSFAATAAIYAAARAPNTFTITRQRRNAFSQSIRNPINQITSSNFLARSKATESEFKIDSDEIDCKSTGLDVECVISEESEQVRGETRDTLVEFALEWGLLISPFFFWVTAATRRCSSGMRCGFSVATISKKNNKSSAAEGPSTRRHELMLIQRLQSFPHRQCCTTFRFRHRQKARADFVKLPANPALSALQSVITAMKKNDQQLVFLFWSKTSTISIWKKINRV</sequence>
<accession>A0A8X8X5J6</accession>
<comment type="caution">
    <text evidence="1">The sequence shown here is derived from an EMBL/GenBank/DDBJ whole genome shotgun (WGS) entry which is preliminary data.</text>
</comment>
<evidence type="ECO:0000313" key="2">
    <source>
        <dbReference type="Proteomes" id="UP000298416"/>
    </source>
</evidence>
<organism evidence="1">
    <name type="scientific">Salvia splendens</name>
    <name type="common">Scarlet sage</name>
    <dbReference type="NCBI Taxonomy" id="180675"/>
    <lineage>
        <taxon>Eukaryota</taxon>
        <taxon>Viridiplantae</taxon>
        <taxon>Streptophyta</taxon>
        <taxon>Embryophyta</taxon>
        <taxon>Tracheophyta</taxon>
        <taxon>Spermatophyta</taxon>
        <taxon>Magnoliopsida</taxon>
        <taxon>eudicotyledons</taxon>
        <taxon>Gunneridae</taxon>
        <taxon>Pentapetalae</taxon>
        <taxon>asterids</taxon>
        <taxon>lamiids</taxon>
        <taxon>Lamiales</taxon>
        <taxon>Lamiaceae</taxon>
        <taxon>Nepetoideae</taxon>
        <taxon>Mentheae</taxon>
        <taxon>Salviinae</taxon>
        <taxon>Salvia</taxon>
        <taxon>Salvia subgen. Calosphace</taxon>
        <taxon>core Calosphace</taxon>
    </lineage>
</organism>
<dbReference type="EMBL" id="PNBA02000012">
    <property type="protein sequence ID" value="KAG6406098.1"/>
    <property type="molecule type" value="Genomic_DNA"/>
</dbReference>
<protein>
    <submittedName>
        <fullName evidence="1">Uncharacterized protein</fullName>
    </submittedName>
</protein>